<comment type="caution">
    <text evidence="2">The sequence shown here is derived from an EMBL/GenBank/DDBJ whole genome shotgun (WGS) entry which is preliminary data.</text>
</comment>
<dbReference type="Proteomes" id="UP000709959">
    <property type="component" value="Unassembled WGS sequence"/>
</dbReference>
<gene>
    <name evidence="2" type="ORF">IPN91_00520</name>
</gene>
<evidence type="ECO:0000313" key="3">
    <source>
        <dbReference type="Proteomes" id="UP000709959"/>
    </source>
</evidence>
<keyword evidence="1" id="KW-0732">Signal</keyword>
<dbReference type="AlphaFoldDB" id="A0A936K5I0"/>
<feature type="signal peptide" evidence="1">
    <location>
        <begin position="1"/>
        <end position="20"/>
    </location>
</feature>
<reference evidence="2 3" key="1">
    <citation type="submission" date="2020-10" db="EMBL/GenBank/DDBJ databases">
        <title>Connecting structure to function with the recovery of over 1000 high-quality activated sludge metagenome-assembled genomes encoding full-length rRNA genes using long-read sequencing.</title>
        <authorList>
            <person name="Singleton C.M."/>
            <person name="Petriglieri F."/>
            <person name="Kristensen J.M."/>
            <person name="Kirkegaard R.H."/>
            <person name="Michaelsen T.Y."/>
            <person name="Andersen M.H."/>
            <person name="Karst S.M."/>
            <person name="Dueholm M.S."/>
            <person name="Nielsen P.H."/>
            <person name="Albertsen M."/>
        </authorList>
    </citation>
    <scope>NUCLEOTIDE SEQUENCE [LARGE SCALE GENOMIC DNA]</scope>
    <source>
        <strain evidence="2">OdNE_18-Q3-R46-58_MAXAC.008</strain>
    </source>
</reference>
<dbReference type="EMBL" id="JADKCH010000001">
    <property type="protein sequence ID" value="MBK8571130.1"/>
    <property type="molecule type" value="Genomic_DNA"/>
</dbReference>
<feature type="chain" id="PRO_5038035888" evidence="1">
    <location>
        <begin position="21"/>
        <end position="181"/>
    </location>
</feature>
<name>A0A936K5I0_9BACT</name>
<sequence length="181" mass="19648">MRNTIMAFLALLVTAGPVLAGGNTNSAAAKTSAFIAPPIKIMKIQDLWFGELILNDAGMVLDTFIEQEADKNGGTRSADQPSFLTVIKKFERWHNARFDVTGLADTAYTFVIPQPKVFLHNINGQTATLYLDSTRFNTYLGGTALDSEGKATIWVGGKLTLTGQQAPGLYSADFEVCVAYY</sequence>
<proteinExistence type="predicted"/>
<organism evidence="2 3">
    <name type="scientific">Candidatus Geothrix odensensis</name>
    <dbReference type="NCBI Taxonomy" id="2954440"/>
    <lineage>
        <taxon>Bacteria</taxon>
        <taxon>Pseudomonadati</taxon>
        <taxon>Acidobacteriota</taxon>
        <taxon>Holophagae</taxon>
        <taxon>Holophagales</taxon>
        <taxon>Holophagaceae</taxon>
        <taxon>Geothrix</taxon>
    </lineage>
</organism>
<evidence type="ECO:0000256" key="1">
    <source>
        <dbReference type="SAM" id="SignalP"/>
    </source>
</evidence>
<dbReference type="Pfam" id="PF14352">
    <property type="entry name" value="DUF4402"/>
    <property type="match status" value="1"/>
</dbReference>
<accession>A0A936K5I0</accession>
<evidence type="ECO:0000313" key="2">
    <source>
        <dbReference type="EMBL" id="MBK8571130.1"/>
    </source>
</evidence>
<dbReference type="InterPro" id="IPR025514">
    <property type="entry name" value="DUF4402"/>
</dbReference>
<protein>
    <submittedName>
        <fullName evidence="2">DUF4402 domain-containing protein</fullName>
    </submittedName>
</protein>